<protein>
    <submittedName>
        <fullName evidence="9">Membrane bound O-acyltransferase domain containing 4</fullName>
    </submittedName>
</protein>
<evidence type="ECO:0000313" key="10">
    <source>
        <dbReference type="Proteomes" id="UP000694562"/>
    </source>
</evidence>
<evidence type="ECO:0000256" key="3">
    <source>
        <dbReference type="ARBA" id="ARBA00022692"/>
    </source>
</evidence>
<dbReference type="AlphaFoldDB" id="A0A8C4TMH0"/>
<dbReference type="InterPro" id="IPR004299">
    <property type="entry name" value="MBOAT_fam"/>
</dbReference>
<evidence type="ECO:0000256" key="6">
    <source>
        <dbReference type="ARBA" id="ARBA00023136"/>
    </source>
</evidence>
<keyword evidence="4" id="KW-0256">Endoplasmic reticulum</keyword>
<dbReference type="Ensembl" id="ENSFTIT00000000579.1">
    <property type="protein sequence ID" value="ENSFTIP00000000550.1"/>
    <property type="gene ID" value="ENSFTIG00000000383.1"/>
</dbReference>
<keyword evidence="6 8" id="KW-0472">Membrane</keyword>
<feature type="transmembrane region" description="Helical" evidence="8">
    <location>
        <begin position="37"/>
        <end position="61"/>
    </location>
</feature>
<sequence>VHWPDLLVLLPAAPYQLVAFPLAALFYHLWHLVSSRYIFLLAGGCLLAGIAMGSYAVLLLIPAAGSVLVLLSVSPARAHTWVFALQMSWQTLCHLGLSSLEPAFALSAIVLLTPKATSLVLDVHEGLGPCAPSAGFRRRPSPAGLPLPAEGRRAAPPLRPGPAGAACGLAAGLAGRQGCAGLGRLPHARPRALLLGPAYYLCWVLDEALLEVAGFGPEVRQGDLSIGDLWMLERTHHLAIFTRIWNKSTSRWLRSLTFQRCPAQPLLATFAFSAWRHGLRPGQVFGFLCWAVMVEADYRTHPFLSARATSQAVKILYYGTTWLFTQLIAAYILVAVETETFCLLWTSCNSILPLSYSLALLLLPLAEKLKQN</sequence>
<organism evidence="9 10">
    <name type="scientific">Falco tinnunculus</name>
    <name type="common">Common kestrel</name>
    <dbReference type="NCBI Taxonomy" id="100819"/>
    <lineage>
        <taxon>Eukaryota</taxon>
        <taxon>Metazoa</taxon>
        <taxon>Chordata</taxon>
        <taxon>Craniata</taxon>
        <taxon>Vertebrata</taxon>
        <taxon>Euteleostomi</taxon>
        <taxon>Archelosauria</taxon>
        <taxon>Archosauria</taxon>
        <taxon>Dinosauria</taxon>
        <taxon>Saurischia</taxon>
        <taxon>Theropoda</taxon>
        <taxon>Coelurosauria</taxon>
        <taxon>Aves</taxon>
        <taxon>Neognathae</taxon>
        <taxon>Neoaves</taxon>
        <taxon>Telluraves</taxon>
        <taxon>Australaves</taxon>
        <taxon>Falconiformes</taxon>
        <taxon>Falconidae</taxon>
        <taxon>Falco</taxon>
    </lineage>
</organism>
<evidence type="ECO:0000256" key="8">
    <source>
        <dbReference type="SAM" id="Phobius"/>
    </source>
</evidence>
<reference evidence="9" key="2">
    <citation type="submission" date="2025-09" db="UniProtKB">
        <authorList>
            <consortium name="Ensembl"/>
        </authorList>
    </citation>
    <scope>IDENTIFICATION</scope>
</reference>
<evidence type="ECO:0000256" key="5">
    <source>
        <dbReference type="ARBA" id="ARBA00022989"/>
    </source>
</evidence>
<feature type="transmembrane region" description="Helical" evidence="8">
    <location>
        <begin position="342"/>
        <end position="366"/>
    </location>
</feature>
<proteinExistence type="predicted"/>
<dbReference type="Pfam" id="PF03062">
    <property type="entry name" value="MBOAT"/>
    <property type="match status" value="1"/>
</dbReference>
<keyword evidence="2" id="KW-0808">Transferase</keyword>
<dbReference type="PANTHER" id="PTHR13906">
    <property type="entry name" value="PORCUPINE"/>
    <property type="match status" value="1"/>
</dbReference>
<keyword evidence="5 8" id="KW-1133">Transmembrane helix</keyword>
<evidence type="ECO:0000313" key="9">
    <source>
        <dbReference type="Ensembl" id="ENSFTIP00000000550.1"/>
    </source>
</evidence>
<name>A0A8C4TMH0_FALTI</name>
<feature type="transmembrane region" description="Helical" evidence="8">
    <location>
        <begin position="12"/>
        <end position="30"/>
    </location>
</feature>
<evidence type="ECO:0000256" key="4">
    <source>
        <dbReference type="ARBA" id="ARBA00022824"/>
    </source>
</evidence>
<accession>A0A8C4TMH0</accession>
<dbReference type="GO" id="GO:0016412">
    <property type="term" value="F:serine O-acyltransferase activity"/>
    <property type="evidence" value="ECO:0007669"/>
    <property type="project" value="TreeGrafter"/>
</dbReference>
<feature type="transmembrane region" description="Helical" evidence="8">
    <location>
        <begin position="315"/>
        <end position="336"/>
    </location>
</feature>
<evidence type="ECO:0000256" key="7">
    <source>
        <dbReference type="ARBA" id="ARBA00023315"/>
    </source>
</evidence>
<dbReference type="GO" id="GO:0030258">
    <property type="term" value="P:lipid modification"/>
    <property type="evidence" value="ECO:0007669"/>
    <property type="project" value="TreeGrafter"/>
</dbReference>
<keyword evidence="3 8" id="KW-0812">Transmembrane</keyword>
<comment type="subcellular location">
    <subcellularLocation>
        <location evidence="1">Endoplasmic reticulum membrane</location>
        <topology evidence="1">Multi-pass membrane protein</topology>
    </subcellularLocation>
</comment>
<dbReference type="PANTHER" id="PTHR13906:SF3">
    <property type="entry name" value="GHRELIN O-ACYLTRANSFERASE"/>
    <property type="match status" value="1"/>
</dbReference>
<keyword evidence="7" id="KW-0012">Acyltransferase</keyword>
<dbReference type="Proteomes" id="UP000694562">
    <property type="component" value="Unplaced"/>
</dbReference>
<evidence type="ECO:0000256" key="2">
    <source>
        <dbReference type="ARBA" id="ARBA00022679"/>
    </source>
</evidence>
<dbReference type="GO" id="GO:0005789">
    <property type="term" value="C:endoplasmic reticulum membrane"/>
    <property type="evidence" value="ECO:0007669"/>
    <property type="project" value="UniProtKB-SubCell"/>
</dbReference>
<keyword evidence="10" id="KW-1185">Reference proteome</keyword>
<reference evidence="9" key="1">
    <citation type="submission" date="2025-08" db="UniProtKB">
        <authorList>
            <consortium name="Ensembl"/>
        </authorList>
    </citation>
    <scope>IDENTIFICATION</scope>
</reference>
<dbReference type="InterPro" id="IPR049941">
    <property type="entry name" value="LPLAT_7/PORCN-like"/>
</dbReference>
<evidence type="ECO:0000256" key="1">
    <source>
        <dbReference type="ARBA" id="ARBA00004477"/>
    </source>
</evidence>